<dbReference type="Pfam" id="PF06114">
    <property type="entry name" value="Peptidase_M78"/>
    <property type="match status" value="1"/>
</dbReference>
<protein>
    <recommendedName>
        <fullName evidence="1">IrrE N-terminal-like domain-containing protein</fullName>
    </recommendedName>
</protein>
<dbReference type="RefSeq" id="WP_073021936.1">
    <property type="nucleotide sequence ID" value="NZ_FQXU01000013.1"/>
</dbReference>
<accession>A0A1M6ALZ1</accession>
<dbReference type="AlphaFoldDB" id="A0A1M6ALZ1"/>
<evidence type="ECO:0000313" key="3">
    <source>
        <dbReference type="Proteomes" id="UP000184241"/>
    </source>
</evidence>
<gene>
    <name evidence="2" type="ORF">SAMN02745941_03700</name>
</gene>
<sequence>MITLLDIYNIIEENGIVIDEVKFVYKNMIGAYIKYPGLPPIIGINKKILKDEKTLLSILAEELGHHFTSMGDLTVECITYSEKLEKSKQELKARTWAANFLISDFDLAKAINKSISPSIGELADYFRVTHEIIECKLRSVLFSKTRFNYITNQLMEGIYDSCNI</sequence>
<reference evidence="2 3" key="1">
    <citation type="submission" date="2016-11" db="EMBL/GenBank/DDBJ databases">
        <authorList>
            <person name="Jaros S."/>
            <person name="Januszkiewicz K."/>
            <person name="Wedrychowicz H."/>
        </authorList>
    </citation>
    <scope>NUCLEOTIDE SEQUENCE [LARGE SCALE GENOMIC DNA]</scope>
    <source>
        <strain evidence="2 3">DSM 6191</strain>
    </source>
</reference>
<feature type="domain" description="IrrE N-terminal-like" evidence="1">
    <location>
        <begin position="26"/>
        <end position="137"/>
    </location>
</feature>
<evidence type="ECO:0000313" key="2">
    <source>
        <dbReference type="EMBL" id="SHI37451.1"/>
    </source>
</evidence>
<evidence type="ECO:0000259" key="1">
    <source>
        <dbReference type="Pfam" id="PF06114"/>
    </source>
</evidence>
<name>A0A1M6ALZ1_9CLOT</name>
<organism evidence="2 3">
    <name type="scientific">Clostridium intestinale DSM 6191</name>
    <dbReference type="NCBI Taxonomy" id="1121320"/>
    <lineage>
        <taxon>Bacteria</taxon>
        <taxon>Bacillati</taxon>
        <taxon>Bacillota</taxon>
        <taxon>Clostridia</taxon>
        <taxon>Eubacteriales</taxon>
        <taxon>Clostridiaceae</taxon>
        <taxon>Clostridium</taxon>
    </lineage>
</organism>
<dbReference type="InterPro" id="IPR010359">
    <property type="entry name" value="IrrE_HExxH"/>
</dbReference>
<dbReference type="Proteomes" id="UP000184241">
    <property type="component" value="Unassembled WGS sequence"/>
</dbReference>
<dbReference type="EMBL" id="FQXU01000013">
    <property type="protein sequence ID" value="SHI37451.1"/>
    <property type="molecule type" value="Genomic_DNA"/>
</dbReference>
<proteinExistence type="predicted"/>